<dbReference type="AlphaFoldDB" id="A0A0K6S867"/>
<proteinExistence type="predicted"/>
<evidence type="ECO:0008006" key="2">
    <source>
        <dbReference type="Google" id="ProtNLM"/>
    </source>
</evidence>
<reference evidence="1" key="1">
    <citation type="submission" date="2014-11" db="EMBL/GenBank/DDBJ databases">
        <title>Molecular phylogeny of cliff fern family Woodsiaceae with morphological implications.</title>
        <authorList>
            <person name="Shao Y.-Z."/>
            <person name="Wei R."/>
            <person name="Zhang X.-C."/>
        </authorList>
    </citation>
    <scope>NUCLEOTIDE SEQUENCE</scope>
</reference>
<sequence length="194" mass="22058">MTDHCVQFNAQNRLLLPKPHRQIVTMRFDNENVLRSAKMKATMPDTHFDESAKYHSPSQGPAEAAVKVIKRLTKTTMKEKGWPLAVLPHLWEGLAETYMAPYTNELGTSPYYKKNGQHPPLKFMCGDKVIFTPHRAKTAKKTKELPGKRGWYISRPSPHAVRVLEIWGEGTNDFTVQTVHLVDVHQSRKGTLAT</sequence>
<dbReference type="EMBL" id="CDMZ01001809">
    <property type="protein sequence ID" value="CUC09837.1"/>
    <property type="molecule type" value="Genomic_DNA"/>
</dbReference>
<accession>A0A0K6S867</accession>
<dbReference type="PhylomeDB" id="A0A0K6S867"/>
<protein>
    <recommendedName>
        <fullName evidence="2">Integrase catalytic domain-containing protein</fullName>
    </recommendedName>
</protein>
<organism evidence="1">
    <name type="scientific">Chromera velia CCMP2878</name>
    <dbReference type="NCBI Taxonomy" id="1169474"/>
    <lineage>
        <taxon>Eukaryota</taxon>
        <taxon>Sar</taxon>
        <taxon>Alveolata</taxon>
        <taxon>Colpodellida</taxon>
        <taxon>Chromeraceae</taxon>
        <taxon>Chromera</taxon>
    </lineage>
</organism>
<evidence type="ECO:0000313" key="1">
    <source>
        <dbReference type="EMBL" id="CUC09837.1"/>
    </source>
</evidence>
<gene>
    <name evidence="1" type="ORF">Cvel_5596.t2</name>
</gene>
<name>A0A0K6S867_9ALVE</name>
<dbReference type="VEuPathDB" id="CryptoDB:Cvel_5596"/>